<keyword evidence="1" id="KW-0472">Membrane</keyword>
<keyword evidence="3" id="KW-1185">Reference proteome</keyword>
<reference evidence="2 3" key="1">
    <citation type="submission" date="2019-09" db="EMBL/GenBank/DDBJ databases">
        <authorList>
            <person name="Cao W.R."/>
        </authorList>
    </citation>
    <scope>NUCLEOTIDE SEQUENCE [LARGE SCALE GENOMIC DNA]</scope>
    <source>
        <strain evidence="3">a4</strain>
    </source>
</reference>
<dbReference type="OrthoDB" id="1434106at2"/>
<comment type="caution">
    <text evidence="2">The sequence shown here is derived from an EMBL/GenBank/DDBJ whole genome shotgun (WGS) entry which is preliminary data.</text>
</comment>
<dbReference type="RefSeq" id="WP_150900216.1">
    <property type="nucleotide sequence ID" value="NZ_WAAU01000021.1"/>
</dbReference>
<keyword evidence="1" id="KW-0812">Transmembrane</keyword>
<sequence length="211" mass="24942">MNELLELNKRFLIKGYLWISGILTFGFSTYLFFFFSEVSIKWILIIYSITLIFAPSFVLSAWISDWFLKRKHKKRILSKKPYSDLDKIGFTQRAIKANHNSLKDYVLLGEINGYQIIFDIYVRTPKIVEFSIYGLTNHLNNNEYLQKAKEYAYFNINFSRYAFTKNIDTRKENLKSIQELEKILIELTHIAKKEKLELIPITKITRNGNSA</sequence>
<accession>A0A7J5AEC3</accession>
<evidence type="ECO:0000256" key="1">
    <source>
        <dbReference type="SAM" id="Phobius"/>
    </source>
</evidence>
<feature type="transmembrane region" description="Helical" evidence="1">
    <location>
        <begin position="16"/>
        <end position="36"/>
    </location>
</feature>
<evidence type="ECO:0000313" key="2">
    <source>
        <dbReference type="EMBL" id="KAB1155927.1"/>
    </source>
</evidence>
<feature type="transmembrane region" description="Helical" evidence="1">
    <location>
        <begin position="42"/>
        <end position="68"/>
    </location>
</feature>
<dbReference type="EMBL" id="WAAU01000021">
    <property type="protein sequence ID" value="KAB1155927.1"/>
    <property type="molecule type" value="Genomic_DNA"/>
</dbReference>
<protein>
    <submittedName>
        <fullName evidence="2">Uncharacterized protein</fullName>
    </submittedName>
</protein>
<dbReference type="AlphaFoldDB" id="A0A7J5AEC3"/>
<gene>
    <name evidence="2" type="ORF">F7018_11500</name>
</gene>
<keyword evidence="1" id="KW-1133">Transmembrane helix</keyword>
<proteinExistence type="predicted"/>
<name>A0A7J5AEC3_9FLAO</name>
<dbReference type="Proteomes" id="UP000467305">
    <property type="component" value="Unassembled WGS sequence"/>
</dbReference>
<evidence type="ECO:0000313" key="3">
    <source>
        <dbReference type="Proteomes" id="UP000467305"/>
    </source>
</evidence>
<organism evidence="2 3">
    <name type="scientific">Tenacibaculum aiptasiae</name>
    <dbReference type="NCBI Taxonomy" id="426481"/>
    <lineage>
        <taxon>Bacteria</taxon>
        <taxon>Pseudomonadati</taxon>
        <taxon>Bacteroidota</taxon>
        <taxon>Flavobacteriia</taxon>
        <taxon>Flavobacteriales</taxon>
        <taxon>Flavobacteriaceae</taxon>
        <taxon>Tenacibaculum</taxon>
    </lineage>
</organism>